<protein>
    <submittedName>
        <fullName evidence="1">Uncharacterized protein</fullName>
    </submittedName>
</protein>
<accession>A0AAV4YGF9</accession>
<comment type="caution">
    <text evidence="1">The sequence shown here is derived from an EMBL/GenBank/DDBJ whole genome shotgun (WGS) entry which is preliminary data.</text>
</comment>
<gene>
    <name evidence="1" type="ORF">CEXT_92861</name>
</gene>
<sequence>MTKRFLTEDETNIFPSTENDHQPDAISYLENMIAKVNTITKGKKVLSLINGELMLNNKVFLSQDENELCFNVHHSDVPENIFDENIMIKEDSKNELNLPAIVKNKLLLSKTFSNIFSTKDGSKMNNLSDGHIWPMLFNKTFKIPKCVKM</sequence>
<dbReference type="Proteomes" id="UP001054945">
    <property type="component" value="Unassembled WGS sequence"/>
</dbReference>
<evidence type="ECO:0000313" key="2">
    <source>
        <dbReference type="Proteomes" id="UP001054945"/>
    </source>
</evidence>
<dbReference type="AlphaFoldDB" id="A0AAV4YGF9"/>
<organism evidence="1 2">
    <name type="scientific">Caerostris extrusa</name>
    <name type="common">Bark spider</name>
    <name type="synonym">Caerostris bankana</name>
    <dbReference type="NCBI Taxonomy" id="172846"/>
    <lineage>
        <taxon>Eukaryota</taxon>
        <taxon>Metazoa</taxon>
        <taxon>Ecdysozoa</taxon>
        <taxon>Arthropoda</taxon>
        <taxon>Chelicerata</taxon>
        <taxon>Arachnida</taxon>
        <taxon>Araneae</taxon>
        <taxon>Araneomorphae</taxon>
        <taxon>Entelegynae</taxon>
        <taxon>Araneoidea</taxon>
        <taxon>Araneidae</taxon>
        <taxon>Caerostris</taxon>
    </lineage>
</organism>
<keyword evidence="2" id="KW-1185">Reference proteome</keyword>
<reference evidence="1 2" key="1">
    <citation type="submission" date="2021-06" db="EMBL/GenBank/DDBJ databases">
        <title>Caerostris extrusa draft genome.</title>
        <authorList>
            <person name="Kono N."/>
            <person name="Arakawa K."/>
        </authorList>
    </citation>
    <scope>NUCLEOTIDE SEQUENCE [LARGE SCALE GENOMIC DNA]</scope>
</reference>
<dbReference type="EMBL" id="BPLR01019307">
    <property type="protein sequence ID" value="GIZ05384.1"/>
    <property type="molecule type" value="Genomic_DNA"/>
</dbReference>
<name>A0AAV4YGF9_CAEEX</name>
<evidence type="ECO:0000313" key="1">
    <source>
        <dbReference type="EMBL" id="GIZ05384.1"/>
    </source>
</evidence>
<proteinExistence type="predicted"/>